<dbReference type="PANTHER" id="PTHR15090:SF0">
    <property type="entry name" value="SEQUESTOSOME-1"/>
    <property type="match status" value="1"/>
</dbReference>
<gene>
    <name evidence="6" type="ORF">Ctob_001083</name>
</gene>
<dbReference type="GO" id="GO:0044753">
    <property type="term" value="C:amphisome"/>
    <property type="evidence" value="ECO:0007669"/>
    <property type="project" value="TreeGrafter"/>
</dbReference>
<dbReference type="Gene3D" id="3.30.60.90">
    <property type="match status" value="1"/>
</dbReference>
<evidence type="ECO:0000256" key="2">
    <source>
        <dbReference type="ARBA" id="ARBA00022771"/>
    </source>
</evidence>
<comment type="caution">
    <text evidence="6">The sequence shown here is derived from an EMBL/GenBank/DDBJ whole genome shotgun (WGS) entry which is preliminary data.</text>
</comment>
<evidence type="ECO:0000256" key="1">
    <source>
        <dbReference type="ARBA" id="ARBA00022723"/>
    </source>
</evidence>
<keyword evidence="1" id="KW-0479">Metal-binding</keyword>
<dbReference type="OrthoDB" id="441278at2759"/>
<dbReference type="SUPFAM" id="SSF57850">
    <property type="entry name" value="RING/U-box"/>
    <property type="match status" value="1"/>
</dbReference>
<dbReference type="GO" id="GO:0070530">
    <property type="term" value="F:K63-linked polyubiquitin modification-dependent protein binding"/>
    <property type="evidence" value="ECO:0007669"/>
    <property type="project" value="TreeGrafter"/>
</dbReference>
<dbReference type="Proteomes" id="UP000037460">
    <property type="component" value="Unassembled WGS sequence"/>
</dbReference>
<organism evidence="6 7">
    <name type="scientific">Chrysochromulina tobinii</name>
    <dbReference type="NCBI Taxonomy" id="1460289"/>
    <lineage>
        <taxon>Eukaryota</taxon>
        <taxon>Haptista</taxon>
        <taxon>Haptophyta</taxon>
        <taxon>Prymnesiophyceae</taxon>
        <taxon>Prymnesiales</taxon>
        <taxon>Chrysochromulinaceae</taxon>
        <taxon>Chrysochromulina</taxon>
    </lineage>
</organism>
<keyword evidence="2" id="KW-0863">Zinc-finger</keyword>
<sequence length="122" mass="13145">MAEAPATSSAHRLGSGVFAEQARASAPEADRPPLDDDDEELPAAPMAAPPSSQQGSYQYTPEPQPQVHLSVVCDGCEGPVVGHRFQCLTRSHFDLCEACMWSAEGAKWRVGHRFMKMSFVGA</sequence>
<dbReference type="AlphaFoldDB" id="A0A0M0J3F9"/>
<dbReference type="GO" id="GO:0005080">
    <property type="term" value="F:protein kinase C binding"/>
    <property type="evidence" value="ECO:0007669"/>
    <property type="project" value="TreeGrafter"/>
</dbReference>
<feature type="compositionally biased region" description="Polar residues" evidence="4">
    <location>
        <begin position="51"/>
        <end position="61"/>
    </location>
</feature>
<dbReference type="EMBL" id="JWZX01003393">
    <property type="protein sequence ID" value="KOO21050.1"/>
    <property type="molecule type" value="Genomic_DNA"/>
</dbReference>
<dbReference type="GO" id="GO:0016235">
    <property type="term" value="C:aggresome"/>
    <property type="evidence" value="ECO:0007669"/>
    <property type="project" value="TreeGrafter"/>
</dbReference>
<reference evidence="7" key="1">
    <citation type="journal article" date="2015" name="PLoS Genet.">
        <title>Genome Sequence and Transcriptome Analyses of Chrysochromulina tobin: Metabolic Tools for Enhanced Algal Fitness in the Prominent Order Prymnesiales (Haptophyceae).</title>
        <authorList>
            <person name="Hovde B.T."/>
            <person name="Deodato C.R."/>
            <person name="Hunsperger H.M."/>
            <person name="Ryken S.A."/>
            <person name="Yost W."/>
            <person name="Jha R.K."/>
            <person name="Patterson J."/>
            <person name="Monnat R.J. Jr."/>
            <person name="Barlow S.B."/>
            <person name="Starkenburg S.R."/>
            <person name="Cattolico R.A."/>
        </authorList>
    </citation>
    <scope>NUCLEOTIDE SEQUENCE</scope>
    <source>
        <strain evidence="7">CCMP291</strain>
    </source>
</reference>
<dbReference type="InterPro" id="IPR052260">
    <property type="entry name" value="Autophagy_Rcpt_SigReg"/>
</dbReference>
<feature type="domain" description="ZZ-type" evidence="5">
    <location>
        <begin position="67"/>
        <end position="109"/>
    </location>
</feature>
<dbReference type="GO" id="GO:0008270">
    <property type="term" value="F:zinc ion binding"/>
    <property type="evidence" value="ECO:0007669"/>
    <property type="project" value="UniProtKB-KW"/>
</dbReference>
<keyword evidence="3" id="KW-0862">Zinc</keyword>
<dbReference type="InterPro" id="IPR000433">
    <property type="entry name" value="Znf_ZZ"/>
</dbReference>
<accession>A0A0M0J3F9</accession>
<dbReference type="GO" id="GO:0007032">
    <property type="term" value="P:endosome organization"/>
    <property type="evidence" value="ECO:0007669"/>
    <property type="project" value="TreeGrafter"/>
</dbReference>
<evidence type="ECO:0000256" key="3">
    <source>
        <dbReference type="ARBA" id="ARBA00022833"/>
    </source>
</evidence>
<dbReference type="Pfam" id="PF00569">
    <property type="entry name" value="ZZ"/>
    <property type="match status" value="1"/>
</dbReference>
<dbReference type="PANTHER" id="PTHR15090">
    <property type="entry name" value="SEQUESTOSOME 1-RELATED"/>
    <property type="match status" value="1"/>
</dbReference>
<feature type="compositionally biased region" description="Polar residues" evidence="4">
    <location>
        <begin position="1"/>
        <end position="10"/>
    </location>
</feature>
<evidence type="ECO:0000313" key="6">
    <source>
        <dbReference type="EMBL" id="KOO21050.1"/>
    </source>
</evidence>
<keyword evidence="7" id="KW-1185">Reference proteome</keyword>
<name>A0A0M0J3F9_9EUKA</name>
<dbReference type="GO" id="GO:0000423">
    <property type="term" value="P:mitophagy"/>
    <property type="evidence" value="ECO:0007669"/>
    <property type="project" value="TreeGrafter"/>
</dbReference>
<feature type="region of interest" description="Disordered" evidence="4">
    <location>
        <begin position="1"/>
        <end position="61"/>
    </location>
</feature>
<proteinExistence type="predicted"/>
<evidence type="ECO:0000313" key="7">
    <source>
        <dbReference type="Proteomes" id="UP000037460"/>
    </source>
</evidence>
<dbReference type="SMART" id="SM00291">
    <property type="entry name" value="ZnF_ZZ"/>
    <property type="match status" value="1"/>
</dbReference>
<dbReference type="CDD" id="cd02340">
    <property type="entry name" value="ZZ_NBR1_like"/>
    <property type="match status" value="1"/>
</dbReference>
<dbReference type="GO" id="GO:0035973">
    <property type="term" value="P:aggrephagy"/>
    <property type="evidence" value="ECO:0007669"/>
    <property type="project" value="TreeGrafter"/>
</dbReference>
<evidence type="ECO:0000256" key="4">
    <source>
        <dbReference type="SAM" id="MobiDB-lite"/>
    </source>
</evidence>
<evidence type="ECO:0000259" key="5">
    <source>
        <dbReference type="SMART" id="SM00291"/>
    </source>
</evidence>
<dbReference type="InterPro" id="IPR043145">
    <property type="entry name" value="Znf_ZZ_sf"/>
</dbReference>
<protein>
    <submittedName>
        <fullName evidence="6">Sequestosome 1</fullName>
    </submittedName>
</protein>